<dbReference type="SMART" id="SM00710">
    <property type="entry name" value="PbH1"/>
    <property type="match status" value="4"/>
</dbReference>
<sequence length="361" mass="40211">MALKYFRKTLAFVFLLFALSCDKGSDEEVYPNDYIEKAIINSWSEENNFTEDRIGGGFKGFPYSDIIHNGTYNVSTRGELLNALHIAKQGEVIYVKGRARIDLSGLRNLRIPDGVILASDRGHNGSEGAVLYTQDLNTKPLFLIEGSKVRITGLRIFGPDNQHRSSAYELPNSRGIQCSGASDVEIDNCEIASWSHAGIALFDQSFDISIHHNYIHHCRRTGLGYGVVHDGSKSSIVANLFDFNKHSIAGTGIPGTSYSAVLNVCLKNETYTHSFDMHGCGEAKNCPSGKKWVAGDEIYVKYNTFYSKDFVAINIRGNPDSGVWVNENWFLHDSPEKALILGDLNKFVSNNYFGPERRFVE</sequence>
<dbReference type="InterPro" id="IPR011050">
    <property type="entry name" value="Pectin_lyase_fold/virulence"/>
</dbReference>
<dbReference type="PROSITE" id="PS51257">
    <property type="entry name" value="PROKAR_LIPOPROTEIN"/>
    <property type="match status" value="1"/>
</dbReference>
<dbReference type="InterPro" id="IPR039448">
    <property type="entry name" value="Beta_helix"/>
</dbReference>
<protein>
    <submittedName>
        <fullName evidence="2">Right-handed parallel beta-helix repeat-containing protein</fullName>
    </submittedName>
</protein>
<evidence type="ECO:0000259" key="1">
    <source>
        <dbReference type="Pfam" id="PF13229"/>
    </source>
</evidence>
<dbReference type="RefSeq" id="WP_346751667.1">
    <property type="nucleotide sequence ID" value="NZ_JAUJEA010000003.1"/>
</dbReference>
<organism evidence="2 3">
    <name type="scientific">Splendidivirga corallicola</name>
    <dbReference type="NCBI Taxonomy" id="3051826"/>
    <lineage>
        <taxon>Bacteria</taxon>
        <taxon>Pseudomonadati</taxon>
        <taxon>Bacteroidota</taxon>
        <taxon>Cytophagia</taxon>
        <taxon>Cytophagales</taxon>
        <taxon>Splendidivirgaceae</taxon>
        <taxon>Splendidivirga</taxon>
    </lineage>
</organism>
<gene>
    <name evidence="2" type="ORF">QQ008_09710</name>
</gene>
<comment type="caution">
    <text evidence="2">The sequence shown here is derived from an EMBL/GenBank/DDBJ whole genome shotgun (WGS) entry which is preliminary data.</text>
</comment>
<proteinExistence type="predicted"/>
<accession>A0ABT8KLP2</accession>
<name>A0ABT8KLP2_9BACT</name>
<dbReference type="EMBL" id="JAUJEA010000003">
    <property type="protein sequence ID" value="MDN5201639.1"/>
    <property type="molecule type" value="Genomic_DNA"/>
</dbReference>
<dbReference type="InterPro" id="IPR012334">
    <property type="entry name" value="Pectin_lyas_fold"/>
</dbReference>
<dbReference type="SUPFAM" id="SSF51126">
    <property type="entry name" value="Pectin lyase-like"/>
    <property type="match status" value="1"/>
</dbReference>
<dbReference type="InterPro" id="IPR006626">
    <property type="entry name" value="PbH1"/>
</dbReference>
<dbReference type="Gene3D" id="2.160.20.10">
    <property type="entry name" value="Single-stranded right-handed beta-helix, Pectin lyase-like"/>
    <property type="match status" value="1"/>
</dbReference>
<evidence type="ECO:0000313" key="2">
    <source>
        <dbReference type="EMBL" id="MDN5201639.1"/>
    </source>
</evidence>
<keyword evidence="3" id="KW-1185">Reference proteome</keyword>
<evidence type="ECO:0000313" key="3">
    <source>
        <dbReference type="Proteomes" id="UP001172082"/>
    </source>
</evidence>
<dbReference type="Proteomes" id="UP001172082">
    <property type="component" value="Unassembled WGS sequence"/>
</dbReference>
<feature type="domain" description="Right handed beta helix" evidence="1">
    <location>
        <begin position="145"/>
        <end position="248"/>
    </location>
</feature>
<dbReference type="Pfam" id="PF13229">
    <property type="entry name" value="Beta_helix"/>
    <property type="match status" value="1"/>
</dbReference>
<reference evidence="2" key="1">
    <citation type="submission" date="2023-06" db="EMBL/GenBank/DDBJ databases">
        <title>Genomic of Parafulvivirga corallium.</title>
        <authorList>
            <person name="Wang G."/>
        </authorList>
    </citation>
    <scope>NUCLEOTIDE SEQUENCE</scope>
    <source>
        <strain evidence="2">BMA10</strain>
    </source>
</reference>